<evidence type="ECO:0000256" key="1">
    <source>
        <dbReference type="ARBA" id="ARBA00022658"/>
    </source>
</evidence>
<proteinExistence type="predicted"/>
<dbReference type="SMART" id="SM00667">
    <property type="entry name" value="LisH"/>
    <property type="match status" value="1"/>
</dbReference>
<evidence type="ECO:0000256" key="3">
    <source>
        <dbReference type="SAM" id="MobiDB-lite"/>
    </source>
</evidence>
<evidence type="ECO:0000313" key="6">
    <source>
        <dbReference type="EMBL" id="KAL0480509.1"/>
    </source>
</evidence>
<feature type="region of interest" description="Disordered" evidence="3">
    <location>
        <begin position="61"/>
        <end position="98"/>
    </location>
</feature>
<reference evidence="6 7" key="1">
    <citation type="submission" date="2024-03" db="EMBL/GenBank/DDBJ databases">
        <title>The Acrasis kona genome and developmental transcriptomes reveal deep origins of eukaryotic multicellular pathways.</title>
        <authorList>
            <person name="Sheikh S."/>
            <person name="Fu C.-J."/>
            <person name="Brown M.W."/>
            <person name="Baldauf S.L."/>
        </authorList>
    </citation>
    <scope>NUCLEOTIDE SEQUENCE [LARGE SCALE GENOMIC DNA]</scope>
    <source>
        <strain evidence="6 7">ATCC MYA-3509</strain>
    </source>
</reference>
<dbReference type="InterPro" id="IPR036964">
    <property type="entry name" value="RASGEF_cat_dom_sf"/>
</dbReference>
<evidence type="ECO:0000259" key="4">
    <source>
        <dbReference type="PROSITE" id="PS50009"/>
    </source>
</evidence>
<feature type="domain" description="Ras-GEF" evidence="4">
    <location>
        <begin position="476"/>
        <end position="714"/>
    </location>
</feature>
<dbReference type="Pfam" id="PF00617">
    <property type="entry name" value="RasGEF"/>
    <property type="match status" value="1"/>
</dbReference>
<dbReference type="Gene3D" id="1.10.840.10">
    <property type="entry name" value="Ras guanine-nucleotide exchange factors catalytic domain"/>
    <property type="match status" value="1"/>
</dbReference>
<dbReference type="PROSITE" id="PS50212">
    <property type="entry name" value="RASGEF_NTER"/>
    <property type="match status" value="1"/>
</dbReference>
<dbReference type="SUPFAM" id="SSF48366">
    <property type="entry name" value="Ras GEF"/>
    <property type="match status" value="1"/>
</dbReference>
<dbReference type="SMART" id="SM00147">
    <property type="entry name" value="RasGEF"/>
    <property type="match status" value="1"/>
</dbReference>
<dbReference type="EMBL" id="JAOPGA020000658">
    <property type="protein sequence ID" value="KAL0480509.1"/>
    <property type="molecule type" value="Genomic_DNA"/>
</dbReference>
<dbReference type="PANTHER" id="PTHR23113:SF366">
    <property type="entry name" value="RAS GUANINE NUCLEOTIDE EXCHANGE FACTOR R"/>
    <property type="match status" value="1"/>
</dbReference>
<dbReference type="SMART" id="SM00229">
    <property type="entry name" value="RasGEFN"/>
    <property type="match status" value="1"/>
</dbReference>
<dbReference type="InterPro" id="IPR000651">
    <property type="entry name" value="Ras-like_Gua-exchang_fac_N"/>
</dbReference>
<evidence type="ECO:0000313" key="7">
    <source>
        <dbReference type="Proteomes" id="UP001431209"/>
    </source>
</evidence>
<dbReference type="InterPro" id="IPR001895">
    <property type="entry name" value="RASGEF_cat_dom"/>
</dbReference>
<dbReference type="AlphaFoldDB" id="A0AAW2YV38"/>
<keyword evidence="7" id="KW-1185">Reference proteome</keyword>
<dbReference type="PROSITE" id="PS50896">
    <property type="entry name" value="LISH"/>
    <property type="match status" value="1"/>
</dbReference>
<dbReference type="CDD" id="cd06224">
    <property type="entry name" value="REM"/>
    <property type="match status" value="1"/>
</dbReference>
<feature type="domain" description="N-terminal Ras-GEF" evidence="5">
    <location>
        <begin position="308"/>
        <end position="444"/>
    </location>
</feature>
<dbReference type="Gene3D" id="1.20.870.10">
    <property type="entry name" value="Son of sevenless (SoS) protein Chain: S domain 1"/>
    <property type="match status" value="1"/>
</dbReference>
<dbReference type="Pfam" id="PF00618">
    <property type="entry name" value="RasGEF_N"/>
    <property type="match status" value="1"/>
</dbReference>
<dbReference type="CDD" id="cd00155">
    <property type="entry name" value="RasGEF"/>
    <property type="match status" value="1"/>
</dbReference>
<keyword evidence="1 2" id="KW-0344">Guanine-nucleotide releasing factor</keyword>
<dbReference type="PANTHER" id="PTHR23113">
    <property type="entry name" value="GUANINE NUCLEOTIDE EXCHANGE FACTOR"/>
    <property type="match status" value="1"/>
</dbReference>
<accession>A0AAW2YV38</accession>
<dbReference type="InterPro" id="IPR008937">
    <property type="entry name" value="Ras-like_GEF"/>
</dbReference>
<dbReference type="GO" id="GO:0005886">
    <property type="term" value="C:plasma membrane"/>
    <property type="evidence" value="ECO:0007669"/>
    <property type="project" value="TreeGrafter"/>
</dbReference>
<dbReference type="PROSITE" id="PS50009">
    <property type="entry name" value="RASGEF_CAT"/>
    <property type="match status" value="1"/>
</dbReference>
<gene>
    <name evidence="6" type="ORF">AKO1_006749</name>
</gene>
<name>A0AAW2YV38_9EUKA</name>
<comment type="caution">
    <text evidence="6">The sequence shown here is derived from an EMBL/GenBank/DDBJ whole genome shotgun (WGS) entry which is preliminary data.</text>
</comment>
<sequence>MAVRTVTIPLTFEAASPEQTNDEHNLSLSEKYIRSTFSEPKRVQYVINKLVPVPPGTRLYNSKQSYPYNPRDEEREHQEFKSLGDAVKTSRSPAKDSDKWIDRAMKRNVELLSLVERLRPLSNKRSFSSHIYKKYSKFSSVNNAQTPISTQDASADDKKEKNILDFSDRVSTTEIRDVLPREQLLQIVHEYLSAHKYHKTIETLNKESGVIYNGYSLEKMSRNQSITADMPTPTRSTVLKTLMQMAVNDPEKPLALPTNDLENLEVDVEVQTASIYSHLEEEYSADLKRGFWDEILNTDESENAEYSTDGSLKAASLNRLVEKITDHKKPDAMILKTFLTTYRSFTVPEVFLAKLTERYNVPERPPANMNISQDEWENNKKQIEIRSGNVLVQWIEDFFDLDWNHQMIKSLTTFIEDELFKNDKNRKLGKQILTRLDRKLRGKVQGEFAQSSSVNVNPPITPRNLFMPNFDLFDICDLELARQLTLREHELYRAIEPSELLNQAWSKEKLKHRAPNVQACTDSFNIVSSWVANSILEIDDLRERKERLQRFIKIARILLDFNNFSSVLVIVSGLQNASVYRLKKTWADLGNLQNDFQLCVDTMRSDRSFHDYRKKLINATPPCVPYLGILLTDLTFVEDGNPDSVNTSDGRKLINWKKKKLVHEVISNIKQYQFDRYDFQPVYQIQKLLEKTFKSIQEQSDAVMYKRSLHLEPREQQQ</sequence>
<dbReference type="GO" id="GO:0007265">
    <property type="term" value="P:Ras protein signal transduction"/>
    <property type="evidence" value="ECO:0007669"/>
    <property type="project" value="TreeGrafter"/>
</dbReference>
<organism evidence="6 7">
    <name type="scientific">Acrasis kona</name>
    <dbReference type="NCBI Taxonomy" id="1008807"/>
    <lineage>
        <taxon>Eukaryota</taxon>
        <taxon>Discoba</taxon>
        <taxon>Heterolobosea</taxon>
        <taxon>Tetramitia</taxon>
        <taxon>Eutetramitia</taxon>
        <taxon>Acrasidae</taxon>
        <taxon>Acrasis</taxon>
    </lineage>
</organism>
<evidence type="ECO:0000259" key="5">
    <source>
        <dbReference type="PROSITE" id="PS50212"/>
    </source>
</evidence>
<protein>
    <submittedName>
        <fullName evidence="6">GefJ</fullName>
    </submittedName>
</protein>
<dbReference type="GO" id="GO:0005085">
    <property type="term" value="F:guanyl-nucleotide exchange factor activity"/>
    <property type="evidence" value="ECO:0007669"/>
    <property type="project" value="UniProtKB-KW"/>
</dbReference>
<evidence type="ECO:0000256" key="2">
    <source>
        <dbReference type="PROSITE-ProRule" id="PRU00168"/>
    </source>
</evidence>
<feature type="compositionally biased region" description="Basic and acidic residues" evidence="3">
    <location>
        <begin position="70"/>
        <end position="82"/>
    </location>
</feature>
<dbReference type="InterPro" id="IPR023578">
    <property type="entry name" value="Ras_GEF_dom_sf"/>
</dbReference>
<dbReference type="InterPro" id="IPR006594">
    <property type="entry name" value="LisH"/>
</dbReference>
<dbReference type="Proteomes" id="UP001431209">
    <property type="component" value="Unassembled WGS sequence"/>
</dbReference>